<dbReference type="InterPro" id="IPR002867">
    <property type="entry name" value="IBR_dom"/>
</dbReference>
<comment type="catalytic activity">
    <reaction evidence="1">
        <text>[E2 ubiquitin-conjugating enzyme]-S-ubiquitinyl-L-cysteine + [acceptor protein]-L-lysine = [E2 ubiquitin-conjugating enzyme]-L-cysteine + [acceptor protein]-N(6)-ubiquitinyl-L-lysine.</text>
        <dbReference type="EC" id="2.3.2.31"/>
    </reaction>
</comment>
<dbReference type="SMART" id="SM00647">
    <property type="entry name" value="IBR"/>
    <property type="match status" value="1"/>
</dbReference>
<feature type="region of interest" description="Disordered" evidence="9">
    <location>
        <begin position="361"/>
        <end position="388"/>
    </location>
</feature>
<evidence type="ECO:0000256" key="6">
    <source>
        <dbReference type="ARBA" id="ARBA00022771"/>
    </source>
</evidence>
<name>A0ABR3S2H7_9PLEO</name>
<dbReference type="InterPro" id="IPR031127">
    <property type="entry name" value="E3_UB_ligase_RBR"/>
</dbReference>
<evidence type="ECO:0000256" key="5">
    <source>
        <dbReference type="ARBA" id="ARBA00022737"/>
    </source>
</evidence>
<sequence>MADCVEKHRTYAEARSWEYSDLMHSHDWLPYAHQFLPLDLHDHFYQQLFDHFIHSTTASLWNCPAICGYSDGIIQPNNTRGFPHVECPGCHDRFCANCKVPWHKEQTCQQYRATHPELRDENEARQLHEMAKLGARRCPCCQFIIVKDGGCDHMFCEQCHYDFVWTQAERVVPTFVPAPKIDGLQPTFRGWDQLRRAQQEHINRNNIVDAPFNIGNAEGPQHEEGIFFYDPQHAFWSPELCELDNLAGRAAGKRYVRAHSHDRDGRWAFAVTDSGNEGSDSLHLALVRAIDSADRVEVEPGPPNAWGGWGVPEEGWGDDPLDLLIAEGVPDGAFPDFDPFEQGTVASDPDAEDEPVHMVPGQILRDNPQDPTTIVVQGGRVDDPDPAAPALASLDRMIADLIAQEAAQADQGGDDGANTGGEAAHGAPAAEGNDTGDEANNQVPPPFVPPWGPPQDDIDRMIDQMLFGGMQAAQAAPGGAATFHFGFGVGVPPAYLFQEGEEFNLDRDPDSE</sequence>
<organism evidence="11 12">
    <name type="scientific">Nothophoma quercina</name>
    <dbReference type="NCBI Taxonomy" id="749835"/>
    <lineage>
        <taxon>Eukaryota</taxon>
        <taxon>Fungi</taxon>
        <taxon>Dikarya</taxon>
        <taxon>Ascomycota</taxon>
        <taxon>Pezizomycotina</taxon>
        <taxon>Dothideomycetes</taxon>
        <taxon>Pleosporomycetidae</taxon>
        <taxon>Pleosporales</taxon>
        <taxon>Pleosporineae</taxon>
        <taxon>Didymellaceae</taxon>
        <taxon>Nothophoma</taxon>
    </lineage>
</organism>
<dbReference type="Gene3D" id="1.20.120.1750">
    <property type="match status" value="1"/>
</dbReference>
<keyword evidence="3" id="KW-0808">Transferase</keyword>
<feature type="compositionally biased region" description="Low complexity" evidence="9">
    <location>
        <begin position="420"/>
        <end position="432"/>
    </location>
</feature>
<feature type="compositionally biased region" description="Pro residues" evidence="9">
    <location>
        <begin position="443"/>
        <end position="453"/>
    </location>
</feature>
<comment type="caution">
    <text evidence="11">The sequence shown here is derived from an EMBL/GenBank/DDBJ whole genome shotgun (WGS) entry which is preliminary data.</text>
</comment>
<evidence type="ECO:0000256" key="3">
    <source>
        <dbReference type="ARBA" id="ARBA00022679"/>
    </source>
</evidence>
<evidence type="ECO:0000256" key="9">
    <source>
        <dbReference type="SAM" id="MobiDB-lite"/>
    </source>
</evidence>
<feature type="region of interest" description="Disordered" evidence="9">
    <location>
        <begin position="407"/>
        <end position="459"/>
    </location>
</feature>
<dbReference type="CDD" id="cd20336">
    <property type="entry name" value="Rcat_RBR"/>
    <property type="match status" value="1"/>
</dbReference>
<keyword evidence="6" id="KW-0863">Zinc-finger</keyword>
<reference evidence="11 12" key="1">
    <citation type="submission" date="2024-02" db="EMBL/GenBank/DDBJ databases">
        <title>De novo assembly and annotation of 12 fungi associated with fruit tree decline syndrome in Ontario, Canada.</title>
        <authorList>
            <person name="Sulman M."/>
            <person name="Ellouze W."/>
            <person name="Ilyukhin E."/>
        </authorList>
    </citation>
    <scope>NUCLEOTIDE SEQUENCE [LARGE SCALE GENOMIC DNA]</scope>
    <source>
        <strain evidence="11 12">M97-236</strain>
    </source>
</reference>
<protein>
    <recommendedName>
        <fullName evidence="2">RBR-type E3 ubiquitin transferase</fullName>
        <ecNumber evidence="2">2.3.2.31</ecNumber>
    </recommendedName>
</protein>
<dbReference type="PANTHER" id="PTHR11685">
    <property type="entry name" value="RBR FAMILY RING FINGER AND IBR DOMAIN-CONTAINING"/>
    <property type="match status" value="1"/>
</dbReference>
<dbReference type="PROSITE" id="PS51873">
    <property type="entry name" value="TRIAD"/>
    <property type="match status" value="1"/>
</dbReference>
<evidence type="ECO:0000256" key="1">
    <source>
        <dbReference type="ARBA" id="ARBA00001798"/>
    </source>
</evidence>
<dbReference type="EC" id="2.3.2.31" evidence="2"/>
<evidence type="ECO:0000259" key="10">
    <source>
        <dbReference type="PROSITE" id="PS51873"/>
    </source>
</evidence>
<accession>A0ABR3S2H7</accession>
<keyword evidence="8" id="KW-0862">Zinc</keyword>
<proteinExistence type="predicted"/>
<feature type="domain" description="RING-type" evidence="10">
    <location>
        <begin position="1"/>
        <end position="190"/>
    </location>
</feature>
<evidence type="ECO:0000256" key="7">
    <source>
        <dbReference type="ARBA" id="ARBA00022786"/>
    </source>
</evidence>
<dbReference type="SUPFAM" id="SSF57850">
    <property type="entry name" value="RING/U-box"/>
    <property type="match status" value="2"/>
</dbReference>
<evidence type="ECO:0000256" key="2">
    <source>
        <dbReference type="ARBA" id="ARBA00012251"/>
    </source>
</evidence>
<gene>
    <name evidence="11" type="ORF">SLS59_000529</name>
</gene>
<keyword evidence="4" id="KW-0479">Metal-binding</keyword>
<evidence type="ECO:0000256" key="8">
    <source>
        <dbReference type="ARBA" id="ARBA00022833"/>
    </source>
</evidence>
<dbReference type="Proteomes" id="UP001521222">
    <property type="component" value="Unassembled WGS sequence"/>
</dbReference>
<evidence type="ECO:0000313" key="11">
    <source>
        <dbReference type="EMBL" id="KAL1610892.1"/>
    </source>
</evidence>
<keyword evidence="7" id="KW-0833">Ubl conjugation pathway</keyword>
<dbReference type="EMBL" id="JAKIXB020000002">
    <property type="protein sequence ID" value="KAL1610892.1"/>
    <property type="molecule type" value="Genomic_DNA"/>
</dbReference>
<evidence type="ECO:0000256" key="4">
    <source>
        <dbReference type="ARBA" id="ARBA00022723"/>
    </source>
</evidence>
<evidence type="ECO:0000313" key="12">
    <source>
        <dbReference type="Proteomes" id="UP001521222"/>
    </source>
</evidence>
<dbReference type="InterPro" id="IPR044066">
    <property type="entry name" value="TRIAD_supradom"/>
</dbReference>
<keyword evidence="5" id="KW-0677">Repeat</keyword>
<keyword evidence="12" id="KW-1185">Reference proteome</keyword>
<dbReference type="Pfam" id="PF01485">
    <property type="entry name" value="IBR"/>
    <property type="match status" value="1"/>
</dbReference>